<dbReference type="PANTHER" id="PTHR43434:SF16">
    <property type="entry name" value="BLL8046 PROTEIN"/>
    <property type="match status" value="1"/>
</dbReference>
<dbReference type="NCBIfam" id="TIGR01549">
    <property type="entry name" value="HAD-SF-IA-v1"/>
    <property type="match status" value="1"/>
</dbReference>
<dbReference type="Proteomes" id="UP001165587">
    <property type="component" value="Unassembled WGS sequence"/>
</dbReference>
<dbReference type="GO" id="GO:0008967">
    <property type="term" value="F:phosphoglycolate phosphatase activity"/>
    <property type="evidence" value="ECO:0007669"/>
    <property type="project" value="TreeGrafter"/>
</dbReference>
<dbReference type="Pfam" id="PF00702">
    <property type="entry name" value="Hydrolase"/>
    <property type="match status" value="1"/>
</dbReference>
<evidence type="ECO:0000313" key="1">
    <source>
        <dbReference type="EMBL" id="MCS5725461.1"/>
    </source>
</evidence>
<dbReference type="SFLD" id="SFLDG01129">
    <property type="entry name" value="C1.5:_HAD__Beta-PGM__Phosphata"/>
    <property type="match status" value="1"/>
</dbReference>
<protein>
    <submittedName>
        <fullName evidence="1">HAD family hydrolase</fullName>
    </submittedName>
</protein>
<gene>
    <name evidence="1" type="ORF">N1028_06080</name>
</gene>
<dbReference type="NCBIfam" id="TIGR01509">
    <property type="entry name" value="HAD-SF-IA-v3"/>
    <property type="match status" value="1"/>
</dbReference>
<reference evidence="1" key="1">
    <citation type="submission" date="2022-08" db="EMBL/GenBank/DDBJ databases">
        <authorList>
            <person name="Deng Y."/>
            <person name="Han X.-F."/>
            <person name="Zhang Y.-Q."/>
        </authorList>
    </citation>
    <scope>NUCLEOTIDE SEQUENCE</scope>
    <source>
        <strain evidence="1">CPCC 203407</strain>
    </source>
</reference>
<dbReference type="Gene3D" id="1.10.150.240">
    <property type="entry name" value="Putative phosphatase, domain 2"/>
    <property type="match status" value="1"/>
</dbReference>
<dbReference type="SFLD" id="SFLDG01135">
    <property type="entry name" value="C1.5.6:_HAD__Beta-PGM__Phospha"/>
    <property type="match status" value="1"/>
</dbReference>
<accession>A0AA41XC18</accession>
<sequence length="234" mass="24442">MTDRAPDPVTVLFDIDGTLVDSNYLHVDAFDRAFAAAGHPVDAWRIHRSIGMDSAALLDALLGPVLEDLSDDEAEELGEAVKDGHSQNYLAMADRLRPFAGAVDLLRALAARGHAVVLATSSPEDELEVLLKVLDVDDALAATTSSADVETAKPEPDILHAALGKVGADVDAAIMIGDSVWDVQASERAGVPCIGVLSGGSGRDELLEAGAVAVYDDVADLLEHLDSSPLARTA</sequence>
<proteinExistence type="predicted"/>
<dbReference type="RefSeq" id="WP_259525965.1">
    <property type="nucleotide sequence ID" value="NZ_JANLCK010000003.1"/>
</dbReference>
<keyword evidence="1" id="KW-0378">Hydrolase</keyword>
<organism evidence="1 2">
    <name type="scientific">Herbiconiux oxytropis</name>
    <dbReference type="NCBI Taxonomy" id="2970915"/>
    <lineage>
        <taxon>Bacteria</taxon>
        <taxon>Bacillati</taxon>
        <taxon>Actinomycetota</taxon>
        <taxon>Actinomycetes</taxon>
        <taxon>Micrococcales</taxon>
        <taxon>Microbacteriaceae</taxon>
        <taxon>Herbiconiux</taxon>
    </lineage>
</organism>
<dbReference type="InterPro" id="IPR050155">
    <property type="entry name" value="HAD-like_hydrolase_sf"/>
</dbReference>
<dbReference type="SFLD" id="SFLDS00003">
    <property type="entry name" value="Haloacid_Dehalogenase"/>
    <property type="match status" value="1"/>
</dbReference>
<dbReference type="InterPro" id="IPR023214">
    <property type="entry name" value="HAD_sf"/>
</dbReference>
<keyword evidence="2" id="KW-1185">Reference proteome</keyword>
<evidence type="ECO:0000313" key="2">
    <source>
        <dbReference type="Proteomes" id="UP001165587"/>
    </source>
</evidence>
<dbReference type="InterPro" id="IPR023198">
    <property type="entry name" value="PGP-like_dom2"/>
</dbReference>
<dbReference type="InterPro" id="IPR036412">
    <property type="entry name" value="HAD-like_sf"/>
</dbReference>
<dbReference type="EMBL" id="JANLCK010000003">
    <property type="protein sequence ID" value="MCS5725461.1"/>
    <property type="molecule type" value="Genomic_DNA"/>
</dbReference>
<dbReference type="PANTHER" id="PTHR43434">
    <property type="entry name" value="PHOSPHOGLYCOLATE PHOSPHATASE"/>
    <property type="match status" value="1"/>
</dbReference>
<comment type="caution">
    <text evidence="1">The sequence shown here is derived from an EMBL/GenBank/DDBJ whole genome shotgun (WGS) entry which is preliminary data.</text>
</comment>
<dbReference type="SUPFAM" id="SSF56784">
    <property type="entry name" value="HAD-like"/>
    <property type="match status" value="1"/>
</dbReference>
<name>A0AA41XC18_9MICO</name>
<dbReference type="InterPro" id="IPR006439">
    <property type="entry name" value="HAD-SF_hydro_IA"/>
</dbReference>
<dbReference type="GO" id="GO:0006281">
    <property type="term" value="P:DNA repair"/>
    <property type="evidence" value="ECO:0007669"/>
    <property type="project" value="TreeGrafter"/>
</dbReference>
<dbReference type="GO" id="GO:0005829">
    <property type="term" value="C:cytosol"/>
    <property type="evidence" value="ECO:0007669"/>
    <property type="project" value="TreeGrafter"/>
</dbReference>
<dbReference type="AlphaFoldDB" id="A0AA41XC18"/>
<dbReference type="Gene3D" id="3.40.50.1000">
    <property type="entry name" value="HAD superfamily/HAD-like"/>
    <property type="match status" value="1"/>
</dbReference>